<organism evidence="2 3">
    <name type="scientific">Durusdinium trenchii</name>
    <dbReference type="NCBI Taxonomy" id="1381693"/>
    <lineage>
        <taxon>Eukaryota</taxon>
        <taxon>Sar</taxon>
        <taxon>Alveolata</taxon>
        <taxon>Dinophyceae</taxon>
        <taxon>Suessiales</taxon>
        <taxon>Symbiodiniaceae</taxon>
        <taxon>Durusdinium</taxon>
    </lineage>
</organism>
<gene>
    <name evidence="2" type="ORF">SCF082_LOCUS1573</name>
</gene>
<evidence type="ECO:0000313" key="2">
    <source>
        <dbReference type="EMBL" id="CAK8988895.1"/>
    </source>
</evidence>
<dbReference type="InterPro" id="IPR050387">
    <property type="entry name" value="Hedgehog_Signaling"/>
</dbReference>
<accession>A0ABP0HJ75</accession>
<dbReference type="InterPro" id="IPR036844">
    <property type="entry name" value="Hint_dom_sf"/>
</dbReference>
<dbReference type="Gene3D" id="2.170.16.10">
    <property type="entry name" value="Hedgehog/Intein (Hint) domain"/>
    <property type="match status" value="1"/>
</dbReference>
<dbReference type="Proteomes" id="UP001642464">
    <property type="component" value="Unassembled WGS sequence"/>
</dbReference>
<keyword evidence="3" id="KW-1185">Reference proteome</keyword>
<reference evidence="2 3" key="1">
    <citation type="submission" date="2024-02" db="EMBL/GenBank/DDBJ databases">
        <authorList>
            <person name="Chen Y."/>
            <person name="Shah S."/>
            <person name="Dougan E. K."/>
            <person name="Thang M."/>
            <person name="Chan C."/>
        </authorList>
    </citation>
    <scope>NUCLEOTIDE SEQUENCE [LARGE SCALE GENOMIC DNA]</scope>
</reference>
<proteinExistence type="predicted"/>
<dbReference type="PANTHER" id="PTHR11889">
    <property type="entry name" value="HEDGEHOG"/>
    <property type="match status" value="1"/>
</dbReference>
<name>A0ABP0HJ75_9DINO</name>
<evidence type="ECO:0000313" key="3">
    <source>
        <dbReference type="Proteomes" id="UP001642464"/>
    </source>
</evidence>
<dbReference type="SUPFAM" id="SSF51294">
    <property type="entry name" value="Hedgehog/intein (Hint) domain"/>
    <property type="match status" value="1"/>
</dbReference>
<evidence type="ECO:0000259" key="1">
    <source>
        <dbReference type="Pfam" id="PF01079"/>
    </source>
</evidence>
<dbReference type="InterPro" id="IPR001767">
    <property type="entry name" value="Hedgehog_Hint"/>
</dbReference>
<sequence length="297" mass="33369">MPRADALSRLVGGDEPNEPSLGFRLRRADAAAEFLGPGHNGSRSSFFSTTIKFFPKTPELKEQEFSCDQDLGVCNRECEKRFGDRRAEFEEPCKLAVAQHFEAGCFPPFARVVERSGELWISQVQVGHELKTSAGWSPVIACLHSDAQGTFKYFSLNTANGNLSLTGDHLLRVQRDGHWQWRRAKDAREGDYLEDQEGQAVKILKITCLSWQGAYAPLTLHGELIVDGWRCSCFAPRWAFSHDWCQAAFAPLRVAHTAAQQIQLSQEGKDDLGYSGRLLGSFWSAAEDVWLFYHQVL</sequence>
<feature type="domain" description="Hedgehog protein Hint" evidence="1">
    <location>
        <begin position="102"/>
        <end position="268"/>
    </location>
</feature>
<dbReference type="EMBL" id="CAXAMM010000780">
    <property type="protein sequence ID" value="CAK8988895.1"/>
    <property type="molecule type" value="Genomic_DNA"/>
</dbReference>
<comment type="caution">
    <text evidence="2">The sequence shown here is derived from an EMBL/GenBank/DDBJ whole genome shotgun (WGS) entry which is preliminary data.</text>
</comment>
<dbReference type="PANTHER" id="PTHR11889:SF31">
    <property type="entry name" value="PROTEIN HEDGEHOG"/>
    <property type="match status" value="1"/>
</dbReference>
<protein>
    <submittedName>
        <fullName evidence="2">Desert hedgehog protein B (Desert hedgehog protein 2) (DHH-2) (Hedgehog protein 4) (X-HH4) [Cleaved into: Desert hedgehog protein B N-product</fullName>
    </submittedName>
</protein>
<dbReference type="CDD" id="cd00081">
    <property type="entry name" value="Hint"/>
    <property type="match status" value="1"/>
</dbReference>
<dbReference type="Pfam" id="PF01079">
    <property type="entry name" value="Hint"/>
    <property type="match status" value="1"/>
</dbReference>